<dbReference type="EMBL" id="CP127221">
    <property type="protein sequence ID" value="WIW95647.1"/>
    <property type="molecule type" value="Genomic_DNA"/>
</dbReference>
<dbReference type="RefSeq" id="WP_285975962.1">
    <property type="nucleotide sequence ID" value="NZ_CP127221.1"/>
</dbReference>
<accession>A0A9Y2B9Y7</accession>
<keyword evidence="3" id="KW-1185">Reference proteome</keyword>
<evidence type="ECO:0000313" key="3">
    <source>
        <dbReference type="Proteomes" id="UP001231445"/>
    </source>
</evidence>
<proteinExistence type="predicted"/>
<name>A0A9Y2B9Y7_9SPHN</name>
<sequence length="257" mass="28494">MKLKINLLAASAMAATMLAAPVSADDHMSAPSWGKVETIACQYNDGKSLVDLMDVVSKWNSWSNEQDLNNYFAWVLTPHYHSELNGGRTAFWFGASPSAEAMGQAKDDWVANGGEVLSEFNEVWTCGSQSLSTSMIVRPQPPTPSSTAVVDFTDCTFKDGKSVLDLFAVQKSWFEYLDENEVKATVAYHLPGAGEDPDNEYGVKISTWFPDMQEKGRFEDIIANEGGWMRAFQTFNPIMECNSERVYNATLARGPNR</sequence>
<feature type="chain" id="PRO_5040748345" evidence="1">
    <location>
        <begin position="25"/>
        <end position="257"/>
    </location>
</feature>
<dbReference type="KEGG" id="arue:QQX03_00625"/>
<reference evidence="2 3" key="1">
    <citation type="submission" date="2023-06" db="EMBL/GenBank/DDBJ databases">
        <title>Altererythrobacter rubellus NBRC 112769 genome.</title>
        <authorList>
            <person name="Zhang K."/>
        </authorList>
    </citation>
    <scope>NUCLEOTIDE SEQUENCE [LARGE SCALE GENOMIC DNA]</scope>
    <source>
        <strain evidence="2 3">NBRC 112769</strain>
    </source>
</reference>
<evidence type="ECO:0000256" key="1">
    <source>
        <dbReference type="SAM" id="SignalP"/>
    </source>
</evidence>
<dbReference type="Proteomes" id="UP001231445">
    <property type="component" value="Chromosome"/>
</dbReference>
<gene>
    <name evidence="2" type="ORF">QQX03_00625</name>
</gene>
<keyword evidence="1" id="KW-0732">Signal</keyword>
<evidence type="ECO:0000313" key="2">
    <source>
        <dbReference type="EMBL" id="WIW95647.1"/>
    </source>
</evidence>
<organism evidence="2 3">
    <name type="scientific">Altererythrobacter rubellus</name>
    <dbReference type="NCBI Taxonomy" id="2173831"/>
    <lineage>
        <taxon>Bacteria</taxon>
        <taxon>Pseudomonadati</taxon>
        <taxon>Pseudomonadota</taxon>
        <taxon>Alphaproteobacteria</taxon>
        <taxon>Sphingomonadales</taxon>
        <taxon>Erythrobacteraceae</taxon>
        <taxon>Altererythrobacter</taxon>
    </lineage>
</organism>
<feature type="signal peptide" evidence="1">
    <location>
        <begin position="1"/>
        <end position="24"/>
    </location>
</feature>
<protein>
    <submittedName>
        <fullName evidence="2">Uncharacterized protein</fullName>
    </submittedName>
</protein>
<dbReference type="AlphaFoldDB" id="A0A9Y2B9Y7"/>